<dbReference type="OrthoDB" id="9813726at2"/>
<evidence type="ECO:0000256" key="6">
    <source>
        <dbReference type="ARBA" id="ARBA00022989"/>
    </source>
</evidence>
<proteinExistence type="inferred from homology"/>
<evidence type="ECO:0000256" key="5">
    <source>
        <dbReference type="ARBA" id="ARBA00022927"/>
    </source>
</evidence>
<name>A0A1G7MW18_9BACT</name>
<dbReference type="PRINTS" id="PR01506">
    <property type="entry name" value="TATBPROTEIN"/>
</dbReference>
<dbReference type="HAMAP" id="MF_00236">
    <property type="entry name" value="TatA_E"/>
    <property type="match status" value="1"/>
</dbReference>
<dbReference type="GO" id="GO:0033281">
    <property type="term" value="C:TAT protein transport complex"/>
    <property type="evidence" value="ECO:0007669"/>
    <property type="project" value="UniProtKB-UniRule"/>
</dbReference>
<keyword evidence="8 9" id="KW-0472">Membrane</keyword>
<keyword evidence="6 9" id="KW-1133">Transmembrane helix</keyword>
<evidence type="ECO:0000256" key="7">
    <source>
        <dbReference type="ARBA" id="ARBA00023010"/>
    </source>
</evidence>
<dbReference type="PANTHER" id="PTHR42982">
    <property type="entry name" value="SEC-INDEPENDENT PROTEIN TRANSLOCASE PROTEIN TATA"/>
    <property type="match status" value="1"/>
</dbReference>
<comment type="subunit">
    <text evidence="9">Forms a complex with TatC.</text>
</comment>
<dbReference type="Pfam" id="PF02416">
    <property type="entry name" value="TatA_B_E"/>
    <property type="match status" value="1"/>
</dbReference>
<gene>
    <name evidence="9" type="primary">tatA</name>
    <name evidence="11" type="ORF">SAMN05192586_1103</name>
</gene>
<dbReference type="InterPro" id="IPR003369">
    <property type="entry name" value="TatA/B/E"/>
</dbReference>
<dbReference type="GO" id="GO:0043953">
    <property type="term" value="P:protein transport by the Tat complex"/>
    <property type="evidence" value="ECO:0007669"/>
    <property type="project" value="UniProtKB-UniRule"/>
</dbReference>
<comment type="similarity">
    <text evidence="9">Belongs to the TatA/E family.</text>
</comment>
<dbReference type="Gene3D" id="1.20.5.3310">
    <property type="match status" value="1"/>
</dbReference>
<evidence type="ECO:0000256" key="8">
    <source>
        <dbReference type="ARBA" id="ARBA00023136"/>
    </source>
</evidence>
<dbReference type="EMBL" id="FNBX01000010">
    <property type="protein sequence ID" value="SDF65934.1"/>
    <property type="molecule type" value="Genomic_DNA"/>
</dbReference>
<evidence type="ECO:0000313" key="12">
    <source>
        <dbReference type="Proteomes" id="UP000199355"/>
    </source>
</evidence>
<organism evidence="11 12">
    <name type="scientific">Desulfovibrio legallii</name>
    <dbReference type="NCBI Taxonomy" id="571438"/>
    <lineage>
        <taxon>Bacteria</taxon>
        <taxon>Pseudomonadati</taxon>
        <taxon>Thermodesulfobacteriota</taxon>
        <taxon>Desulfovibrionia</taxon>
        <taxon>Desulfovibrionales</taxon>
        <taxon>Desulfovibrionaceae</taxon>
        <taxon>Desulfovibrio</taxon>
    </lineage>
</organism>
<dbReference type="NCBIfam" id="TIGR01411">
    <property type="entry name" value="tatAE"/>
    <property type="match status" value="1"/>
</dbReference>
<comment type="subcellular location">
    <subcellularLocation>
        <location evidence="1 9">Cell membrane</location>
        <topology evidence="1 9">Single-pass membrane protein</topology>
    </subcellularLocation>
</comment>
<keyword evidence="2 9" id="KW-0813">Transport</keyword>
<protein>
    <recommendedName>
        <fullName evidence="9">Sec-independent protein translocase protein TatA</fullName>
    </recommendedName>
</protein>
<feature type="compositionally biased region" description="Basic and acidic residues" evidence="10">
    <location>
        <begin position="51"/>
        <end position="69"/>
    </location>
</feature>
<keyword evidence="7 9" id="KW-0811">Translocation</keyword>
<keyword evidence="4 9" id="KW-0812">Transmembrane</keyword>
<keyword evidence="12" id="KW-1185">Reference proteome</keyword>
<evidence type="ECO:0000313" key="11">
    <source>
        <dbReference type="EMBL" id="SDF65934.1"/>
    </source>
</evidence>
<evidence type="ECO:0000256" key="10">
    <source>
        <dbReference type="SAM" id="MobiDB-lite"/>
    </source>
</evidence>
<dbReference type="RefSeq" id="WP_092153776.1">
    <property type="nucleotide sequence ID" value="NZ_FNBX01000010.1"/>
</dbReference>
<dbReference type="AlphaFoldDB" id="A0A1G7MW18"/>
<evidence type="ECO:0000256" key="3">
    <source>
        <dbReference type="ARBA" id="ARBA00022475"/>
    </source>
</evidence>
<evidence type="ECO:0000256" key="1">
    <source>
        <dbReference type="ARBA" id="ARBA00004162"/>
    </source>
</evidence>
<dbReference type="GO" id="GO:0008320">
    <property type="term" value="F:protein transmembrane transporter activity"/>
    <property type="evidence" value="ECO:0007669"/>
    <property type="project" value="UniProtKB-UniRule"/>
</dbReference>
<dbReference type="Proteomes" id="UP000199355">
    <property type="component" value="Unassembled WGS sequence"/>
</dbReference>
<keyword evidence="3 9" id="KW-1003">Cell membrane</keyword>
<comment type="function">
    <text evidence="9">Part of the twin-arginine translocation (Tat) system that transports large folded proteins containing a characteristic twin-arginine motif in their signal peptide across membranes. TatA could form the protein-conducting channel of the Tat system.</text>
</comment>
<dbReference type="PANTHER" id="PTHR42982:SF1">
    <property type="entry name" value="SEC-INDEPENDENT PROTEIN TRANSLOCASE PROTEIN TATA"/>
    <property type="match status" value="1"/>
</dbReference>
<dbReference type="STRING" id="571438.SAMN05192586_1103"/>
<accession>A0A1G7MW18</accession>
<evidence type="ECO:0000256" key="9">
    <source>
        <dbReference type="HAMAP-Rule" id="MF_00236"/>
    </source>
</evidence>
<feature type="region of interest" description="Disordered" evidence="10">
    <location>
        <begin position="44"/>
        <end position="69"/>
    </location>
</feature>
<evidence type="ECO:0000256" key="2">
    <source>
        <dbReference type="ARBA" id="ARBA00022448"/>
    </source>
</evidence>
<sequence>MFGIGMQELLLILVVVLLIFGANKLPEIGGGLGRAIRNFRRASSEPDEIDITPKDKKPSDKNDDTSHKA</sequence>
<keyword evidence="5 9" id="KW-0653">Protein transport</keyword>
<reference evidence="12" key="1">
    <citation type="submission" date="2016-10" db="EMBL/GenBank/DDBJ databases">
        <authorList>
            <person name="Varghese N."/>
            <person name="Submissions S."/>
        </authorList>
    </citation>
    <scope>NUCLEOTIDE SEQUENCE [LARGE SCALE GENOMIC DNA]</scope>
    <source>
        <strain evidence="12">KHC7</strain>
    </source>
</reference>
<dbReference type="InterPro" id="IPR006312">
    <property type="entry name" value="TatA/E"/>
</dbReference>
<evidence type="ECO:0000256" key="4">
    <source>
        <dbReference type="ARBA" id="ARBA00022692"/>
    </source>
</evidence>